<keyword evidence="2" id="KW-1185">Reference proteome</keyword>
<dbReference type="AlphaFoldDB" id="A0A9N7NFP1"/>
<evidence type="ECO:0000313" key="2">
    <source>
        <dbReference type="Proteomes" id="UP001153555"/>
    </source>
</evidence>
<dbReference type="Proteomes" id="UP001153555">
    <property type="component" value="Unassembled WGS sequence"/>
</dbReference>
<accession>A0A9N7NFP1</accession>
<dbReference type="EMBL" id="CACSLK010027840">
    <property type="protein sequence ID" value="CAA0833426.1"/>
    <property type="molecule type" value="Genomic_DNA"/>
</dbReference>
<gene>
    <name evidence="1" type="ORF">SHERM_28687</name>
</gene>
<organism evidence="1 2">
    <name type="scientific">Striga hermonthica</name>
    <name type="common">Purple witchweed</name>
    <name type="synonym">Buchnera hermonthica</name>
    <dbReference type="NCBI Taxonomy" id="68872"/>
    <lineage>
        <taxon>Eukaryota</taxon>
        <taxon>Viridiplantae</taxon>
        <taxon>Streptophyta</taxon>
        <taxon>Embryophyta</taxon>
        <taxon>Tracheophyta</taxon>
        <taxon>Spermatophyta</taxon>
        <taxon>Magnoliopsida</taxon>
        <taxon>eudicotyledons</taxon>
        <taxon>Gunneridae</taxon>
        <taxon>Pentapetalae</taxon>
        <taxon>asterids</taxon>
        <taxon>lamiids</taxon>
        <taxon>Lamiales</taxon>
        <taxon>Orobanchaceae</taxon>
        <taxon>Buchnereae</taxon>
        <taxon>Striga</taxon>
    </lineage>
</organism>
<feature type="non-terminal residue" evidence="1">
    <location>
        <position position="217"/>
    </location>
</feature>
<protein>
    <submittedName>
        <fullName evidence="1">Uncharacterized protein</fullName>
    </submittedName>
</protein>
<reference evidence="1" key="1">
    <citation type="submission" date="2019-12" db="EMBL/GenBank/DDBJ databases">
        <authorList>
            <person name="Scholes J."/>
        </authorList>
    </citation>
    <scope>NUCLEOTIDE SEQUENCE</scope>
</reference>
<sequence>MEELSIRTVRRRSLLKVRRNKFRRTWSYQDFPTDAVRIDNYSNGIADTDFSGAEKIEPKLPQTPAKKTRHHKKKTTYILRCIDLGKEALGEDGYDAAVENDTSDDELDSKSEYYNNFVGDAELQGLKVALIPKYRHRKPPSRRCIDLVKEALGDDVRGESDTSDNVLDADVEKDHYLYYTNSIGDAEGLKAALLSKHELGIPDHRECSDGFKRRFRE</sequence>
<feature type="non-terminal residue" evidence="1">
    <location>
        <position position="1"/>
    </location>
</feature>
<evidence type="ECO:0000313" key="1">
    <source>
        <dbReference type="EMBL" id="CAA0833426.1"/>
    </source>
</evidence>
<comment type="caution">
    <text evidence="1">The sequence shown here is derived from an EMBL/GenBank/DDBJ whole genome shotgun (WGS) entry which is preliminary data.</text>
</comment>
<name>A0A9N7NFP1_STRHE</name>
<proteinExistence type="predicted"/>